<dbReference type="PANTHER" id="PTHR22939:SF129">
    <property type="entry name" value="SERINE PROTEASE HTRA2, MITOCHONDRIAL"/>
    <property type="match status" value="1"/>
</dbReference>
<dbReference type="Pfam" id="PF13365">
    <property type="entry name" value="Trypsin_2"/>
    <property type="match status" value="1"/>
</dbReference>
<dbReference type="Gene3D" id="2.30.42.10">
    <property type="match status" value="1"/>
</dbReference>
<dbReference type="SUPFAM" id="SSF50156">
    <property type="entry name" value="PDZ domain-like"/>
    <property type="match status" value="1"/>
</dbReference>
<accession>A0ABM7RS55</accession>
<evidence type="ECO:0000259" key="4">
    <source>
        <dbReference type="PROSITE" id="PS50106"/>
    </source>
</evidence>
<proteinExistence type="inferred from homology"/>
<dbReference type="SUPFAM" id="SSF50494">
    <property type="entry name" value="Trypsin-like serine proteases"/>
    <property type="match status" value="1"/>
</dbReference>
<sequence>MHAIGLLVLLGLPLAAREPVGSLKDLVELERKTQTVAERVMPATVALISPSTGASGSGVIVEKDGLILTAAHVTDGAEEVEVVFPNGKQTKAKVLGSNFSKDIGMARITEEGDWPTVELGKSKILEAGDWVVAMGHSEGYDPARTPPVRFGRVVSEGPGNFLTTDCTLIGGDSGGPLFDLDGNLVGINSSIGESLDNNNHAGIDGFREDWKRLLEGESWGELQLNPLANPERPVVGIVMGRELRDGGVPVDQVTARSPAAKAGIRQGDIIRKVDGTRVRGGRSLGLLLAKYSAGDTVTLAIQRGREQIEIDVELMRRDQLFEELKR</sequence>
<evidence type="ECO:0000313" key="5">
    <source>
        <dbReference type="EMBL" id="BCX50308.1"/>
    </source>
</evidence>
<evidence type="ECO:0000256" key="2">
    <source>
        <dbReference type="ARBA" id="ARBA00022670"/>
    </source>
</evidence>
<keyword evidence="2" id="KW-0645">Protease</keyword>
<protein>
    <recommendedName>
        <fullName evidence="4">PDZ domain-containing protein</fullName>
    </recommendedName>
</protein>
<dbReference type="Proteomes" id="UP001374893">
    <property type="component" value="Chromosome"/>
</dbReference>
<keyword evidence="3" id="KW-0378">Hydrolase</keyword>
<dbReference type="EMBL" id="AP024702">
    <property type="protein sequence ID" value="BCX50308.1"/>
    <property type="molecule type" value="Genomic_DNA"/>
</dbReference>
<dbReference type="InterPro" id="IPR001940">
    <property type="entry name" value="Peptidase_S1C"/>
</dbReference>
<name>A0ABM7RS55_9BACT</name>
<evidence type="ECO:0000313" key="6">
    <source>
        <dbReference type="Proteomes" id="UP001374893"/>
    </source>
</evidence>
<organism evidence="5 6">
    <name type="scientific">Haloferula helveola</name>
    <dbReference type="NCBI Taxonomy" id="490095"/>
    <lineage>
        <taxon>Bacteria</taxon>
        <taxon>Pseudomonadati</taxon>
        <taxon>Verrucomicrobiota</taxon>
        <taxon>Verrucomicrobiia</taxon>
        <taxon>Verrucomicrobiales</taxon>
        <taxon>Verrucomicrobiaceae</taxon>
        <taxon>Haloferula</taxon>
    </lineage>
</organism>
<dbReference type="PRINTS" id="PR00834">
    <property type="entry name" value="PROTEASES2C"/>
</dbReference>
<gene>
    <name evidence="5" type="ORF">HAHE_42160</name>
</gene>
<dbReference type="PANTHER" id="PTHR22939">
    <property type="entry name" value="SERINE PROTEASE FAMILY S1C HTRA-RELATED"/>
    <property type="match status" value="1"/>
</dbReference>
<reference evidence="5 6" key="1">
    <citation type="submission" date="2021-06" db="EMBL/GenBank/DDBJ databases">
        <title>Complete genome of Haloferula helveola possessing various polysaccharide degrading enzymes.</title>
        <authorList>
            <person name="Takami H."/>
            <person name="Huang C."/>
            <person name="Hamasaki K."/>
        </authorList>
    </citation>
    <scope>NUCLEOTIDE SEQUENCE [LARGE SCALE GENOMIC DNA]</scope>
    <source>
        <strain evidence="5 6">CN-1</strain>
    </source>
</reference>
<evidence type="ECO:0000256" key="1">
    <source>
        <dbReference type="ARBA" id="ARBA00010541"/>
    </source>
</evidence>
<dbReference type="PROSITE" id="PS50106">
    <property type="entry name" value="PDZ"/>
    <property type="match status" value="1"/>
</dbReference>
<dbReference type="Pfam" id="PF13180">
    <property type="entry name" value="PDZ_2"/>
    <property type="match status" value="1"/>
</dbReference>
<feature type="domain" description="PDZ" evidence="4">
    <location>
        <begin position="221"/>
        <end position="305"/>
    </location>
</feature>
<dbReference type="SMART" id="SM00228">
    <property type="entry name" value="PDZ"/>
    <property type="match status" value="1"/>
</dbReference>
<dbReference type="InterPro" id="IPR009003">
    <property type="entry name" value="Peptidase_S1_PA"/>
</dbReference>
<dbReference type="InterPro" id="IPR001478">
    <property type="entry name" value="PDZ"/>
</dbReference>
<dbReference type="InterPro" id="IPR036034">
    <property type="entry name" value="PDZ_sf"/>
</dbReference>
<evidence type="ECO:0000256" key="3">
    <source>
        <dbReference type="ARBA" id="ARBA00022801"/>
    </source>
</evidence>
<comment type="similarity">
    <text evidence="1">Belongs to the peptidase S1C family.</text>
</comment>
<keyword evidence="6" id="KW-1185">Reference proteome</keyword>
<dbReference type="Gene3D" id="2.40.10.120">
    <property type="match status" value="1"/>
</dbReference>